<feature type="compositionally biased region" description="Low complexity" evidence="1">
    <location>
        <begin position="348"/>
        <end position="371"/>
    </location>
</feature>
<dbReference type="SUPFAM" id="SSF47576">
    <property type="entry name" value="Calponin-homology domain, CH-domain"/>
    <property type="match status" value="1"/>
</dbReference>
<feature type="compositionally biased region" description="Basic and acidic residues" evidence="1">
    <location>
        <begin position="93"/>
        <end position="112"/>
    </location>
</feature>
<sequence length="706" mass="78555">MKFLQKVADRNKALLNDNEMKWNCRKSFPQPAAPTEEFSNLSPEQRWKRHMLSSDSGYIDGSDKSNWSLLEVVNDLDEANCLALKAAEAAKEQRQGRDEELQPKEPLREIPKEAAVNSEPKTSSLINMEDTFTRELQRQKSNYERQKKHAVHLRMQQEEAERELKQPKSIDSQREEMRRLNMIVKEKQDQEMIRQRLQGDQDEGKVESQQLPDAVQQQQQQQLAEVQKSEELRRVEPVSRVPLQEKEKATVRKDKTEETLKTKVDNKINKERLKKNAVDNCLSNRKYGLGTRAVKDEKKTTITTTTSSTSQYRRIGSAEPSKIKKQTSDSASASNHLQKNGVPDENMNPSPASSNAPSRSSSTSSIHSSTNDKTVSKTLSGSRLRLDKSATSTSSASSNVVRRTKPGEKSGSSQVSSTNSKIAVTTSSRLHMSGTKSNHVTPEEEFRLKHEALMNQQKHESQILKQQLEEQRTKTASKDLVGMTKRSPGDSSISYSSSTAGTKTATKTGKSLGSGNKITPTGNRRTTKLGLSSPSSPSSAAPPPPHQNDKGLNRKIVLSANALKLLEDLKDSDPNFTIRRHHDQARGEIQQVESLRNTIQARLKVTLPDNLPEALRDGVVLCHLVNQIRPRAVATIHVPSPAVPQLTMAKCRRNVEHFLEACRKIGVDQGRMCSAHDILEEKGLAKVALTVSSLVASTGSTKQAVV</sequence>
<feature type="compositionally biased region" description="Low complexity" evidence="1">
    <location>
        <begin position="301"/>
        <end position="310"/>
    </location>
</feature>
<dbReference type="InterPro" id="IPR001715">
    <property type="entry name" value="CH_dom"/>
</dbReference>
<feature type="domain" description="Calponin-homology (CH)" evidence="2">
    <location>
        <begin position="589"/>
        <end position="698"/>
    </location>
</feature>
<feature type="compositionally biased region" description="Low complexity" evidence="1">
    <location>
        <begin position="209"/>
        <end position="219"/>
    </location>
</feature>
<evidence type="ECO:0000259" key="2">
    <source>
        <dbReference type="PROSITE" id="PS50021"/>
    </source>
</evidence>
<dbReference type="AlphaFoldDB" id="A0A0L8H9X1"/>
<organism evidence="3">
    <name type="scientific">Octopus bimaculoides</name>
    <name type="common">California two-spotted octopus</name>
    <dbReference type="NCBI Taxonomy" id="37653"/>
    <lineage>
        <taxon>Eukaryota</taxon>
        <taxon>Metazoa</taxon>
        <taxon>Spiralia</taxon>
        <taxon>Lophotrochozoa</taxon>
        <taxon>Mollusca</taxon>
        <taxon>Cephalopoda</taxon>
        <taxon>Coleoidea</taxon>
        <taxon>Octopodiformes</taxon>
        <taxon>Octopoda</taxon>
        <taxon>Incirrata</taxon>
        <taxon>Octopodidae</taxon>
        <taxon>Octopus</taxon>
    </lineage>
</organism>
<feature type="compositionally biased region" description="Polar residues" evidence="1">
    <location>
        <begin position="328"/>
        <end position="338"/>
    </location>
</feature>
<feature type="region of interest" description="Disordered" evidence="1">
    <location>
        <begin position="469"/>
        <end position="552"/>
    </location>
</feature>
<dbReference type="SMART" id="SM00033">
    <property type="entry name" value="CH"/>
    <property type="match status" value="1"/>
</dbReference>
<feature type="region of interest" description="Disordered" evidence="1">
    <location>
        <begin position="298"/>
        <end position="442"/>
    </location>
</feature>
<feature type="compositionally biased region" description="Basic and acidic residues" evidence="1">
    <location>
        <begin position="197"/>
        <end position="206"/>
    </location>
</feature>
<evidence type="ECO:0000256" key="1">
    <source>
        <dbReference type="SAM" id="MobiDB-lite"/>
    </source>
</evidence>
<feature type="compositionally biased region" description="Low complexity" evidence="1">
    <location>
        <begin position="489"/>
        <end position="515"/>
    </location>
</feature>
<dbReference type="PROSITE" id="PS50021">
    <property type="entry name" value="CH"/>
    <property type="match status" value="1"/>
</dbReference>
<dbReference type="CDD" id="cd21205">
    <property type="entry name" value="CH_LRCH"/>
    <property type="match status" value="1"/>
</dbReference>
<gene>
    <name evidence="3" type="ORF">OCBIM_22019629mg</name>
</gene>
<dbReference type="EMBL" id="KQ418789">
    <property type="protein sequence ID" value="KOF85864.1"/>
    <property type="molecule type" value="Genomic_DNA"/>
</dbReference>
<dbReference type="InterPro" id="IPR036872">
    <property type="entry name" value="CH_dom_sf"/>
</dbReference>
<dbReference type="OrthoDB" id="6149831at2759"/>
<evidence type="ECO:0000313" key="3">
    <source>
        <dbReference type="EMBL" id="KOF85864.1"/>
    </source>
</evidence>
<feature type="compositionally biased region" description="Low complexity" evidence="1">
    <location>
        <begin position="389"/>
        <end position="398"/>
    </location>
</feature>
<name>A0A0L8H9X1_OCTBM</name>
<feature type="compositionally biased region" description="Polar residues" evidence="1">
    <location>
        <begin position="372"/>
        <end position="381"/>
    </location>
</feature>
<feature type="region of interest" description="Disordered" evidence="1">
    <location>
        <begin position="141"/>
        <end position="175"/>
    </location>
</feature>
<feature type="region of interest" description="Disordered" evidence="1">
    <location>
        <begin position="93"/>
        <end position="129"/>
    </location>
</feature>
<proteinExistence type="predicted"/>
<dbReference type="Pfam" id="PF00307">
    <property type="entry name" value="CH"/>
    <property type="match status" value="1"/>
</dbReference>
<protein>
    <recommendedName>
        <fullName evidence="2">Calponin-homology (CH) domain-containing protein</fullName>
    </recommendedName>
</protein>
<feature type="region of interest" description="Disordered" evidence="1">
    <location>
        <begin position="27"/>
        <end position="46"/>
    </location>
</feature>
<feature type="region of interest" description="Disordered" evidence="1">
    <location>
        <begin position="197"/>
        <end position="219"/>
    </location>
</feature>
<dbReference type="Gene3D" id="1.10.418.10">
    <property type="entry name" value="Calponin-like domain"/>
    <property type="match status" value="1"/>
</dbReference>
<accession>A0A0L8H9X1</accession>
<feature type="compositionally biased region" description="Basic and acidic residues" evidence="1">
    <location>
        <begin position="155"/>
        <end position="175"/>
    </location>
</feature>
<feature type="compositionally biased region" description="Polar residues" evidence="1">
    <location>
        <begin position="410"/>
        <end position="440"/>
    </location>
</feature>
<reference evidence="3" key="1">
    <citation type="submission" date="2015-07" db="EMBL/GenBank/DDBJ databases">
        <title>MeaNS - Measles Nucleotide Surveillance Program.</title>
        <authorList>
            <person name="Tran T."/>
            <person name="Druce J."/>
        </authorList>
    </citation>
    <scope>NUCLEOTIDE SEQUENCE</scope>
    <source>
        <strain evidence="3">UCB-OBI-ISO-001</strain>
        <tissue evidence="3">Gonad</tissue>
    </source>
</reference>